<dbReference type="InterPro" id="IPR018171">
    <property type="entry name" value="Pept_tRNA_hydro_CS"/>
</dbReference>
<dbReference type="PANTHER" id="PTHR17224:SF1">
    <property type="entry name" value="PEPTIDYL-TRNA HYDROLASE"/>
    <property type="match status" value="1"/>
</dbReference>
<evidence type="ECO:0000256" key="9">
    <source>
        <dbReference type="RuleBase" id="RU000673"/>
    </source>
</evidence>
<accession>A0AAE3A5G1</accession>
<comment type="function">
    <text evidence="8">Hydrolyzes ribosome-free peptidyl-tRNAs (with 1 or more amino acids incorporated), which drop off the ribosome during protein synthesis, or as a result of ribosome stalling.</text>
</comment>
<dbReference type="FunFam" id="3.40.50.1470:FF:000001">
    <property type="entry name" value="Peptidyl-tRNA hydrolase"/>
    <property type="match status" value="1"/>
</dbReference>
<dbReference type="GO" id="GO:0006515">
    <property type="term" value="P:protein quality control for misfolded or incompletely synthesized proteins"/>
    <property type="evidence" value="ECO:0007669"/>
    <property type="project" value="UniProtKB-UniRule"/>
</dbReference>
<evidence type="ECO:0000256" key="10">
    <source>
        <dbReference type="RuleBase" id="RU004320"/>
    </source>
</evidence>
<dbReference type="AlphaFoldDB" id="A0AAE3A5G1"/>
<dbReference type="Proteomes" id="UP001198220">
    <property type="component" value="Unassembled WGS sequence"/>
</dbReference>
<protein>
    <recommendedName>
        <fullName evidence="7 8">Peptidyl-tRNA hydrolase</fullName>
        <shortName evidence="8">Pth</shortName>
        <ecNumber evidence="1 8">3.1.1.29</ecNumber>
    </recommendedName>
</protein>
<organism evidence="11 12">
    <name type="scientific">Hominiventricola filiformis</name>
    <dbReference type="NCBI Taxonomy" id="2885352"/>
    <lineage>
        <taxon>Bacteria</taxon>
        <taxon>Bacillati</taxon>
        <taxon>Bacillota</taxon>
        <taxon>Clostridia</taxon>
        <taxon>Lachnospirales</taxon>
        <taxon>Lachnospiraceae</taxon>
        <taxon>Hominiventricola</taxon>
    </lineage>
</organism>
<evidence type="ECO:0000256" key="3">
    <source>
        <dbReference type="ARBA" id="ARBA00022801"/>
    </source>
</evidence>
<evidence type="ECO:0000256" key="6">
    <source>
        <dbReference type="ARBA" id="ARBA00048707"/>
    </source>
</evidence>
<evidence type="ECO:0000256" key="5">
    <source>
        <dbReference type="ARBA" id="ARBA00038063"/>
    </source>
</evidence>
<dbReference type="EMBL" id="JAJEPS010000008">
    <property type="protein sequence ID" value="MCC2126361.1"/>
    <property type="molecule type" value="Genomic_DNA"/>
</dbReference>
<feature type="binding site" evidence="8">
    <location>
        <position position="64"/>
    </location>
    <ligand>
        <name>tRNA</name>
        <dbReference type="ChEBI" id="CHEBI:17843"/>
    </ligand>
</feature>
<evidence type="ECO:0000256" key="4">
    <source>
        <dbReference type="ARBA" id="ARBA00022884"/>
    </source>
</evidence>
<keyword evidence="3 8" id="KW-0378">Hydrolase</keyword>
<feature type="site" description="Discriminates between blocked and unblocked aminoacyl-tRNA" evidence="8">
    <location>
        <position position="9"/>
    </location>
</feature>
<dbReference type="SUPFAM" id="SSF53178">
    <property type="entry name" value="Peptidyl-tRNA hydrolase-like"/>
    <property type="match status" value="1"/>
</dbReference>
<evidence type="ECO:0000256" key="2">
    <source>
        <dbReference type="ARBA" id="ARBA00022555"/>
    </source>
</evidence>
<name>A0AAE3A5G1_9FIRM</name>
<dbReference type="GO" id="GO:0072344">
    <property type="term" value="P:rescue of stalled ribosome"/>
    <property type="evidence" value="ECO:0007669"/>
    <property type="project" value="UniProtKB-UniRule"/>
</dbReference>
<gene>
    <name evidence="8 11" type="primary">pth</name>
    <name evidence="11" type="ORF">LKD36_09220</name>
</gene>
<comment type="similarity">
    <text evidence="5 8 10">Belongs to the PTH family.</text>
</comment>
<evidence type="ECO:0000256" key="1">
    <source>
        <dbReference type="ARBA" id="ARBA00013260"/>
    </source>
</evidence>
<keyword evidence="2 8" id="KW-0820">tRNA-binding</keyword>
<feature type="binding site" evidence="8">
    <location>
        <position position="66"/>
    </location>
    <ligand>
        <name>tRNA</name>
        <dbReference type="ChEBI" id="CHEBI:17843"/>
    </ligand>
</feature>
<dbReference type="CDD" id="cd00462">
    <property type="entry name" value="PTH"/>
    <property type="match status" value="1"/>
</dbReference>
<comment type="subcellular location">
    <subcellularLocation>
        <location evidence="8">Cytoplasm</location>
    </subcellularLocation>
</comment>
<sequence>MYIIAGLGNPGSKYEKTRHNMGFRVIDLLAEKYHIDMNMKKHKAVCGTGVIEGRKVMLLKPQTFMNLSGESIREAVDFYKIDPETELIVIYDDISLAPGNLRIRKKGSAGGHNGMKNIILHLGTQVFSRIRVGVGEKPAGWDLADYVLGGFSKEDEALVKEACEHAAEAAAEILTDGPDKAMNDFN</sequence>
<dbReference type="PANTHER" id="PTHR17224">
    <property type="entry name" value="PEPTIDYL-TRNA HYDROLASE"/>
    <property type="match status" value="1"/>
</dbReference>
<dbReference type="PROSITE" id="PS01196">
    <property type="entry name" value="PEPT_TRNA_HYDROL_2"/>
    <property type="match status" value="1"/>
</dbReference>
<feature type="binding site" evidence="8">
    <location>
        <position position="14"/>
    </location>
    <ligand>
        <name>tRNA</name>
        <dbReference type="ChEBI" id="CHEBI:17843"/>
    </ligand>
</feature>
<reference evidence="11 12" key="1">
    <citation type="submission" date="2021-10" db="EMBL/GenBank/DDBJ databases">
        <title>Anaerobic single-cell dispensing facilitates the cultivation of human gut bacteria.</title>
        <authorList>
            <person name="Afrizal A."/>
        </authorList>
    </citation>
    <scope>NUCLEOTIDE SEQUENCE [LARGE SCALE GENOMIC DNA]</scope>
    <source>
        <strain evidence="11 12">CLA-AA-H276</strain>
    </source>
</reference>
<evidence type="ECO:0000313" key="12">
    <source>
        <dbReference type="Proteomes" id="UP001198220"/>
    </source>
</evidence>
<dbReference type="EC" id="3.1.1.29" evidence="1 8"/>
<comment type="subunit">
    <text evidence="8">Monomer.</text>
</comment>
<keyword evidence="12" id="KW-1185">Reference proteome</keyword>
<feature type="site" description="Stabilizes the basic form of H active site to accept a proton" evidence="8">
    <location>
        <position position="92"/>
    </location>
</feature>
<comment type="function">
    <text evidence="8">Catalyzes the release of premature peptidyl moieties from peptidyl-tRNA molecules trapped in stalled 50S ribosomal subunits, and thus maintains levels of free tRNAs and 50S ribosomes.</text>
</comment>
<keyword evidence="8" id="KW-0963">Cytoplasm</keyword>
<comment type="caution">
    <text evidence="11">The sequence shown here is derived from an EMBL/GenBank/DDBJ whole genome shotgun (WGS) entry which is preliminary data.</text>
</comment>
<dbReference type="Gene3D" id="3.40.50.1470">
    <property type="entry name" value="Peptidyl-tRNA hydrolase"/>
    <property type="match status" value="1"/>
</dbReference>
<dbReference type="GO" id="GO:0004045">
    <property type="term" value="F:peptidyl-tRNA hydrolase activity"/>
    <property type="evidence" value="ECO:0007669"/>
    <property type="project" value="UniProtKB-UniRule"/>
</dbReference>
<evidence type="ECO:0000256" key="8">
    <source>
        <dbReference type="HAMAP-Rule" id="MF_00083"/>
    </source>
</evidence>
<proteinExistence type="inferred from homology"/>
<dbReference type="GO" id="GO:0005737">
    <property type="term" value="C:cytoplasm"/>
    <property type="evidence" value="ECO:0007669"/>
    <property type="project" value="UniProtKB-SubCell"/>
</dbReference>
<dbReference type="NCBIfam" id="TIGR00447">
    <property type="entry name" value="pth"/>
    <property type="match status" value="1"/>
</dbReference>
<evidence type="ECO:0000256" key="7">
    <source>
        <dbReference type="ARBA" id="ARBA00050038"/>
    </source>
</evidence>
<feature type="binding site" evidence="8">
    <location>
        <position position="113"/>
    </location>
    <ligand>
        <name>tRNA</name>
        <dbReference type="ChEBI" id="CHEBI:17843"/>
    </ligand>
</feature>
<dbReference type="Pfam" id="PF01195">
    <property type="entry name" value="Pept_tRNA_hydro"/>
    <property type="match status" value="1"/>
</dbReference>
<dbReference type="InterPro" id="IPR036416">
    <property type="entry name" value="Pept_tRNA_hydro_sf"/>
</dbReference>
<keyword evidence="4 8" id="KW-0694">RNA-binding</keyword>
<dbReference type="HAMAP" id="MF_00083">
    <property type="entry name" value="Pept_tRNA_hydro_bact"/>
    <property type="match status" value="1"/>
</dbReference>
<feature type="active site" description="Proton acceptor" evidence="8">
    <location>
        <position position="19"/>
    </location>
</feature>
<comment type="catalytic activity">
    <reaction evidence="6 8 9">
        <text>an N-acyl-L-alpha-aminoacyl-tRNA + H2O = an N-acyl-L-amino acid + a tRNA + H(+)</text>
        <dbReference type="Rhea" id="RHEA:54448"/>
        <dbReference type="Rhea" id="RHEA-COMP:10123"/>
        <dbReference type="Rhea" id="RHEA-COMP:13883"/>
        <dbReference type="ChEBI" id="CHEBI:15377"/>
        <dbReference type="ChEBI" id="CHEBI:15378"/>
        <dbReference type="ChEBI" id="CHEBI:59874"/>
        <dbReference type="ChEBI" id="CHEBI:78442"/>
        <dbReference type="ChEBI" id="CHEBI:138191"/>
        <dbReference type="EC" id="3.1.1.29"/>
    </reaction>
</comment>
<dbReference type="InterPro" id="IPR001328">
    <property type="entry name" value="Pept_tRNA_hydro"/>
</dbReference>
<dbReference type="PROSITE" id="PS01195">
    <property type="entry name" value="PEPT_TRNA_HYDROL_1"/>
    <property type="match status" value="1"/>
</dbReference>
<dbReference type="RefSeq" id="WP_118770764.1">
    <property type="nucleotide sequence ID" value="NZ_JAJEPS010000008.1"/>
</dbReference>
<evidence type="ECO:0000313" key="11">
    <source>
        <dbReference type="EMBL" id="MCC2126361.1"/>
    </source>
</evidence>
<dbReference type="GO" id="GO:0000049">
    <property type="term" value="F:tRNA binding"/>
    <property type="evidence" value="ECO:0007669"/>
    <property type="project" value="UniProtKB-UniRule"/>
</dbReference>